<dbReference type="GO" id="GO:0006289">
    <property type="term" value="P:nucleotide-excision repair"/>
    <property type="evidence" value="ECO:0007669"/>
    <property type="project" value="UniProtKB-UniRule"/>
</dbReference>
<dbReference type="Gene3D" id="1.10.150.20">
    <property type="entry name" value="5' to 3' exonuclease, C-terminal subdomain"/>
    <property type="match status" value="1"/>
</dbReference>
<dbReference type="Pfam" id="PF22920">
    <property type="entry name" value="UvrC_RNaseH"/>
    <property type="match status" value="1"/>
</dbReference>
<dbReference type="Gene3D" id="4.10.860.10">
    <property type="entry name" value="UVR domain"/>
    <property type="match status" value="1"/>
</dbReference>
<dbReference type="InterPro" id="IPR001162">
    <property type="entry name" value="UvrC_RNase_H_dom"/>
</dbReference>
<protein>
    <recommendedName>
        <fullName evidence="7">UvrABC system protein C</fullName>
        <shortName evidence="7">Protein UvrC</shortName>
    </recommendedName>
    <alternativeName>
        <fullName evidence="7">Excinuclease ABC subunit C</fullName>
    </alternativeName>
</protein>
<comment type="function">
    <text evidence="7">The UvrABC repair system catalyzes the recognition and processing of DNA lesions. UvrC both incises the 5' and 3' sides of the lesion. The N-terminal half is responsible for the 3' incision and the C-terminal half is responsible for the 5' incision.</text>
</comment>
<feature type="domain" description="UvrC family homology region profile" evidence="11">
    <location>
        <begin position="262"/>
        <end position="491"/>
    </location>
</feature>
<dbReference type="EMBL" id="CZBE01000003">
    <property type="protein sequence ID" value="CUP37901.1"/>
    <property type="molecule type" value="Genomic_DNA"/>
</dbReference>
<keyword evidence="3 7" id="KW-0228">DNA excision</keyword>
<dbReference type="SMART" id="SM00465">
    <property type="entry name" value="GIYc"/>
    <property type="match status" value="1"/>
</dbReference>
<sequence>MDAIDNPRLSFLAEKARRLPLLPGVYIMKNKSGEIIYIGKAKALKNRVSSYFRAVEKHHPKVYKMVSHVYDVDSIVTDSEFEALVLECSLIKQHTPKYNILLKDDKGYSYIKVAPRQYGRITHVFQKEDDGAQYIGPYISSFVVNETVDEANRVFMLPTCGKKFPQEFGKARPCLNYHIKRCMGVCMGKISPEAYDEILEQALDYIRGGSARAVERLTEQMNLCAENMQFEKAAQLRDRIRAVTRISESQKVVFAKVANQDIIALARSESETCAVVLKFRGERLVDKQDFLIGATDDIDAARQEFLLRYYTTRRGDLPKKIQLDGDVADVQLAARLLSEQAGYKVEIHIPQRGEQLRLVEMARKNAVERLSQTVRRAGREVGALDELARLLGLERPPARIEAYDISNIGSDTVVGGMVVFENGRPLRRCYRKFTIKTVAGTDDYASMAEMIGRRFTHYKNDETPDEAFGRLPDLILLDGGRGHVGAIAPVLASMGIAVPLFGMVKDDKHRTRAIAQSGGEIAVAPHRSAFTLVSTIQDEVHRYSISFSRARHQKSSFELSLTKCEGIGQKRAAEIFRHFKTIKAIRAADVDALAAVKGVSRPVAEKLYEFLHADD</sequence>
<dbReference type="InterPro" id="IPR035901">
    <property type="entry name" value="GIY-YIG_endonuc_sf"/>
</dbReference>
<dbReference type="InterPro" id="IPR047296">
    <property type="entry name" value="GIY-YIG_UvrC_Cho"/>
</dbReference>
<dbReference type="SUPFAM" id="SSF82771">
    <property type="entry name" value="GIY-YIG endonuclease"/>
    <property type="match status" value="1"/>
</dbReference>
<dbReference type="Pfam" id="PF08459">
    <property type="entry name" value="UvrC_RNaseH_dom"/>
    <property type="match status" value="1"/>
</dbReference>
<feature type="domain" description="UVR" evidence="9">
    <location>
        <begin position="211"/>
        <end position="246"/>
    </location>
</feature>
<dbReference type="OrthoDB" id="9804933at2"/>
<dbReference type="PROSITE" id="PS50151">
    <property type="entry name" value="UVR"/>
    <property type="match status" value="1"/>
</dbReference>
<dbReference type="GO" id="GO:0009381">
    <property type="term" value="F:excinuclease ABC activity"/>
    <property type="evidence" value="ECO:0007669"/>
    <property type="project" value="UniProtKB-UniRule"/>
</dbReference>
<evidence type="ECO:0000259" key="9">
    <source>
        <dbReference type="PROSITE" id="PS50151"/>
    </source>
</evidence>
<name>A0A174MRX8_9FIRM</name>
<accession>A0A174MRX8</accession>
<proteinExistence type="inferred from homology"/>
<keyword evidence="6 7" id="KW-0742">SOS response</keyword>
<dbReference type="Proteomes" id="UP000095765">
    <property type="component" value="Unassembled WGS sequence"/>
</dbReference>
<evidence type="ECO:0000256" key="1">
    <source>
        <dbReference type="ARBA" id="ARBA00022490"/>
    </source>
</evidence>
<evidence type="ECO:0000256" key="6">
    <source>
        <dbReference type="ARBA" id="ARBA00023236"/>
    </source>
</evidence>
<keyword evidence="4 7" id="KW-0267">Excision nuclease</keyword>
<gene>
    <name evidence="7 12" type="primary">uvrC</name>
    <name evidence="12" type="ORF">ERS852551_00619</name>
</gene>
<dbReference type="Pfam" id="PF02151">
    <property type="entry name" value="UVR"/>
    <property type="match status" value="1"/>
</dbReference>
<dbReference type="SUPFAM" id="SSF46600">
    <property type="entry name" value="C-terminal UvrC-binding domain of UvrB"/>
    <property type="match status" value="1"/>
</dbReference>
<evidence type="ECO:0000259" key="11">
    <source>
        <dbReference type="PROSITE" id="PS50165"/>
    </source>
</evidence>
<dbReference type="InterPro" id="IPR038476">
    <property type="entry name" value="UvrC_RNase_H_dom_sf"/>
</dbReference>
<feature type="domain" description="GIY-YIG" evidence="10">
    <location>
        <begin position="21"/>
        <end position="100"/>
    </location>
</feature>
<keyword evidence="8" id="KW-1133">Transmembrane helix</keyword>
<dbReference type="InterPro" id="IPR003583">
    <property type="entry name" value="Hlx-hairpin-Hlx_DNA-bd_motif"/>
</dbReference>
<keyword evidence="8" id="KW-0812">Transmembrane</keyword>
<comment type="similarity">
    <text evidence="7">Belongs to the UvrC family.</text>
</comment>
<dbReference type="GO" id="GO:0009380">
    <property type="term" value="C:excinuclease repair complex"/>
    <property type="evidence" value="ECO:0007669"/>
    <property type="project" value="InterPro"/>
</dbReference>
<dbReference type="Gene3D" id="3.40.1440.10">
    <property type="entry name" value="GIY-YIG endonuclease"/>
    <property type="match status" value="1"/>
</dbReference>
<dbReference type="Pfam" id="PF01541">
    <property type="entry name" value="GIY-YIG"/>
    <property type="match status" value="1"/>
</dbReference>
<evidence type="ECO:0000256" key="8">
    <source>
        <dbReference type="SAM" id="Phobius"/>
    </source>
</evidence>
<evidence type="ECO:0000256" key="2">
    <source>
        <dbReference type="ARBA" id="ARBA00022763"/>
    </source>
</evidence>
<feature type="transmembrane region" description="Helical" evidence="8">
    <location>
        <begin position="484"/>
        <end position="504"/>
    </location>
</feature>
<dbReference type="RefSeq" id="WP_055244089.1">
    <property type="nucleotide sequence ID" value="NZ_CABIWA010000006.1"/>
</dbReference>
<dbReference type="PROSITE" id="PS50164">
    <property type="entry name" value="GIY_YIG"/>
    <property type="match status" value="1"/>
</dbReference>
<organism evidence="12 13">
    <name type="scientific">Anaerotruncus colihominis</name>
    <dbReference type="NCBI Taxonomy" id="169435"/>
    <lineage>
        <taxon>Bacteria</taxon>
        <taxon>Bacillati</taxon>
        <taxon>Bacillota</taxon>
        <taxon>Clostridia</taxon>
        <taxon>Eubacteriales</taxon>
        <taxon>Oscillospiraceae</taxon>
        <taxon>Anaerotruncus</taxon>
    </lineage>
</organism>
<dbReference type="SUPFAM" id="SSF47781">
    <property type="entry name" value="RuvA domain 2-like"/>
    <property type="match status" value="1"/>
</dbReference>
<dbReference type="InterPro" id="IPR000305">
    <property type="entry name" value="GIY-YIG_endonuc"/>
</dbReference>
<comment type="subunit">
    <text evidence="7">Interacts with UvrB in an incision complex.</text>
</comment>
<dbReference type="CDD" id="cd10434">
    <property type="entry name" value="GIY-YIG_UvrC_Cho"/>
    <property type="match status" value="1"/>
</dbReference>
<dbReference type="InterPro" id="IPR036876">
    <property type="entry name" value="UVR_dom_sf"/>
</dbReference>
<evidence type="ECO:0000256" key="5">
    <source>
        <dbReference type="ARBA" id="ARBA00023204"/>
    </source>
</evidence>
<dbReference type="InterPro" id="IPR004791">
    <property type="entry name" value="UvrC"/>
</dbReference>
<dbReference type="PANTHER" id="PTHR30562">
    <property type="entry name" value="UVRC/OXIDOREDUCTASE"/>
    <property type="match status" value="1"/>
</dbReference>
<dbReference type="InterPro" id="IPR050066">
    <property type="entry name" value="UvrABC_protein_C"/>
</dbReference>
<dbReference type="FunFam" id="3.40.1440.10:FF:000001">
    <property type="entry name" value="UvrABC system protein C"/>
    <property type="match status" value="1"/>
</dbReference>
<dbReference type="InterPro" id="IPR010994">
    <property type="entry name" value="RuvA_2-like"/>
</dbReference>
<dbReference type="GO" id="GO:0005737">
    <property type="term" value="C:cytoplasm"/>
    <property type="evidence" value="ECO:0007669"/>
    <property type="project" value="UniProtKB-SubCell"/>
</dbReference>
<dbReference type="PROSITE" id="PS50165">
    <property type="entry name" value="UVRC"/>
    <property type="match status" value="1"/>
</dbReference>
<comment type="subcellular location">
    <subcellularLocation>
        <location evidence="7">Cytoplasm</location>
    </subcellularLocation>
</comment>
<evidence type="ECO:0000259" key="10">
    <source>
        <dbReference type="PROSITE" id="PS50164"/>
    </source>
</evidence>
<dbReference type="AlphaFoldDB" id="A0A174MRX8"/>
<dbReference type="PANTHER" id="PTHR30562:SF1">
    <property type="entry name" value="UVRABC SYSTEM PROTEIN C"/>
    <property type="match status" value="1"/>
</dbReference>
<dbReference type="HAMAP" id="MF_00203">
    <property type="entry name" value="UvrC"/>
    <property type="match status" value="1"/>
</dbReference>
<dbReference type="GO" id="GO:0003677">
    <property type="term" value="F:DNA binding"/>
    <property type="evidence" value="ECO:0007669"/>
    <property type="project" value="UniProtKB-UniRule"/>
</dbReference>
<keyword evidence="1 7" id="KW-0963">Cytoplasm</keyword>
<keyword evidence="5 7" id="KW-0234">DNA repair</keyword>
<evidence type="ECO:0000256" key="7">
    <source>
        <dbReference type="HAMAP-Rule" id="MF_00203"/>
    </source>
</evidence>
<evidence type="ECO:0000313" key="13">
    <source>
        <dbReference type="Proteomes" id="UP000095765"/>
    </source>
</evidence>
<dbReference type="InterPro" id="IPR001943">
    <property type="entry name" value="UVR_dom"/>
</dbReference>
<dbReference type="Gene3D" id="3.30.420.340">
    <property type="entry name" value="UvrC, RNAse H endonuclease domain"/>
    <property type="match status" value="1"/>
</dbReference>
<reference evidence="12 13" key="1">
    <citation type="submission" date="2015-09" db="EMBL/GenBank/DDBJ databases">
        <authorList>
            <consortium name="Pathogen Informatics"/>
        </authorList>
    </citation>
    <scope>NUCLEOTIDE SEQUENCE [LARGE SCALE GENOMIC DNA]</scope>
    <source>
        <strain evidence="12 13">2789STDY5834939</strain>
    </source>
</reference>
<dbReference type="Pfam" id="PF14520">
    <property type="entry name" value="HHH_5"/>
    <property type="match status" value="1"/>
</dbReference>
<dbReference type="NCBIfam" id="TIGR00194">
    <property type="entry name" value="uvrC"/>
    <property type="match status" value="1"/>
</dbReference>
<dbReference type="GO" id="GO:0009432">
    <property type="term" value="P:SOS response"/>
    <property type="evidence" value="ECO:0007669"/>
    <property type="project" value="UniProtKB-UniRule"/>
</dbReference>
<dbReference type="SMART" id="SM00278">
    <property type="entry name" value="HhH1"/>
    <property type="match status" value="2"/>
</dbReference>
<keyword evidence="8" id="KW-0472">Membrane</keyword>
<keyword evidence="2 7" id="KW-0227">DNA damage</keyword>
<evidence type="ECO:0000313" key="12">
    <source>
        <dbReference type="EMBL" id="CUP37901.1"/>
    </source>
</evidence>
<evidence type="ECO:0000256" key="3">
    <source>
        <dbReference type="ARBA" id="ARBA00022769"/>
    </source>
</evidence>
<evidence type="ECO:0000256" key="4">
    <source>
        <dbReference type="ARBA" id="ARBA00022881"/>
    </source>
</evidence>